<feature type="region of interest" description="Disordered" evidence="1">
    <location>
        <begin position="207"/>
        <end position="324"/>
    </location>
</feature>
<dbReference type="EMBL" id="JBICCN010000007">
    <property type="protein sequence ID" value="KAL3104181.1"/>
    <property type="molecule type" value="Genomic_DNA"/>
</dbReference>
<evidence type="ECO:0000313" key="2">
    <source>
        <dbReference type="EMBL" id="KAL3104181.1"/>
    </source>
</evidence>
<reference evidence="2 4" key="1">
    <citation type="submission" date="2024-10" db="EMBL/GenBank/DDBJ databases">
        <authorList>
            <person name="Kim D."/>
        </authorList>
    </citation>
    <scope>NUCLEOTIDE SEQUENCE [LARGE SCALE GENOMIC DNA]</scope>
    <source>
        <strain evidence="2">Taebaek</strain>
    </source>
</reference>
<name>A0ABD2KMP0_HETSC</name>
<feature type="region of interest" description="Disordered" evidence="1">
    <location>
        <begin position="1"/>
        <end position="129"/>
    </location>
</feature>
<feature type="compositionally biased region" description="Polar residues" evidence="1">
    <location>
        <begin position="111"/>
        <end position="120"/>
    </location>
</feature>
<feature type="compositionally biased region" description="Acidic residues" evidence="1">
    <location>
        <begin position="69"/>
        <end position="79"/>
    </location>
</feature>
<proteinExistence type="predicted"/>
<feature type="compositionally biased region" description="Low complexity" evidence="1">
    <location>
        <begin position="235"/>
        <end position="272"/>
    </location>
</feature>
<feature type="compositionally biased region" description="Basic and acidic residues" evidence="1">
    <location>
        <begin position="26"/>
        <end position="35"/>
    </location>
</feature>
<accession>A0ABD2KMP0</accession>
<feature type="compositionally biased region" description="Basic and acidic residues" evidence="1">
    <location>
        <begin position="207"/>
        <end position="234"/>
    </location>
</feature>
<dbReference type="EMBL" id="JBICCN010000007">
    <property type="protein sequence ID" value="KAL3104183.1"/>
    <property type="molecule type" value="Genomic_DNA"/>
</dbReference>
<evidence type="ECO:0000256" key="1">
    <source>
        <dbReference type="SAM" id="MobiDB-lite"/>
    </source>
</evidence>
<feature type="compositionally biased region" description="Basic and acidic residues" evidence="1">
    <location>
        <begin position="42"/>
        <end position="54"/>
    </location>
</feature>
<protein>
    <submittedName>
        <fullName evidence="2">Uncharacterized protein</fullName>
    </submittedName>
</protein>
<organism evidence="2 4">
    <name type="scientific">Heterodera schachtii</name>
    <name type="common">Sugarbeet cyst nematode worm</name>
    <name type="synonym">Tylenchus schachtii</name>
    <dbReference type="NCBI Taxonomy" id="97005"/>
    <lineage>
        <taxon>Eukaryota</taxon>
        <taxon>Metazoa</taxon>
        <taxon>Ecdysozoa</taxon>
        <taxon>Nematoda</taxon>
        <taxon>Chromadorea</taxon>
        <taxon>Rhabditida</taxon>
        <taxon>Tylenchina</taxon>
        <taxon>Tylenchomorpha</taxon>
        <taxon>Tylenchoidea</taxon>
        <taxon>Heteroderidae</taxon>
        <taxon>Heteroderinae</taxon>
        <taxon>Heterodera</taxon>
    </lineage>
</organism>
<gene>
    <name evidence="2" type="ORF">niasHS_002208</name>
    <name evidence="3" type="ORF">niasHS_002210</name>
</gene>
<dbReference type="AlphaFoldDB" id="A0ABD2KMP0"/>
<dbReference type="Proteomes" id="UP001620645">
    <property type="component" value="Unassembled WGS sequence"/>
</dbReference>
<evidence type="ECO:0000313" key="4">
    <source>
        <dbReference type="Proteomes" id="UP001620645"/>
    </source>
</evidence>
<keyword evidence="4" id="KW-1185">Reference proteome</keyword>
<sequence length="324" mass="36069">MSEQQTQNSPEPKKLEIVEEEEETTEMDRSERDEPMEGQTEDGQRSEGPAEERVNSPSPKEADNGQTDDGGEAIGDEGGEQQRKGESEIAGPSAVTRKSPSAGEAIEASDVGTTKPNTAQPPLEKTPPKLRIHRVFRSEEGVEIRQCETVADPRLVEQYLKMRMLCSREQLWQLAFDDVDSERDFRAMRRRLQKRFKYYEKKQKLEETAARKKATTAEKRARKTEEEKPDETKKAFSAASLRPSSSAAAVQSPLRPSPPSSSGYSTTTTTSSAADRDRSPAMGVRQSTRGTARRPNAGTKRQRYSPGAEALLPQQEARRGKAKQ</sequence>
<comment type="caution">
    <text evidence="2">The sequence shown here is derived from an EMBL/GenBank/DDBJ whole genome shotgun (WGS) entry which is preliminary data.</text>
</comment>
<evidence type="ECO:0000313" key="3">
    <source>
        <dbReference type="EMBL" id="KAL3104183.1"/>
    </source>
</evidence>